<dbReference type="OrthoDB" id="4518436at2759"/>
<accession>A0A3D8QME7</accession>
<organism evidence="1 2">
    <name type="scientific">Aspergillus mulundensis</name>
    <dbReference type="NCBI Taxonomy" id="1810919"/>
    <lineage>
        <taxon>Eukaryota</taxon>
        <taxon>Fungi</taxon>
        <taxon>Dikarya</taxon>
        <taxon>Ascomycota</taxon>
        <taxon>Pezizomycotina</taxon>
        <taxon>Eurotiomycetes</taxon>
        <taxon>Eurotiomycetidae</taxon>
        <taxon>Eurotiales</taxon>
        <taxon>Aspergillaceae</taxon>
        <taxon>Aspergillus</taxon>
        <taxon>Aspergillus subgen. Nidulantes</taxon>
    </lineage>
</organism>
<keyword evidence="2" id="KW-1185">Reference proteome</keyword>
<comment type="caution">
    <text evidence="1">The sequence shown here is derived from an EMBL/GenBank/DDBJ whole genome shotgun (WGS) entry which is preliminary data.</text>
</comment>
<dbReference type="Proteomes" id="UP000256690">
    <property type="component" value="Unassembled WGS sequence"/>
</dbReference>
<reference evidence="1 2" key="1">
    <citation type="journal article" date="2018" name="IMA Fungus">
        <title>IMA Genome-F 9: Draft genome sequence of Annulohypoxylon stygium, Aspergillus mulundensis, Berkeleyomyces basicola (syn. Thielaviopsis basicola), Ceratocystis smalleyi, two Cercospora beticola strains, Coleophoma cylindrospora, Fusarium fracticaudum, Phialophora cf. hyalina, and Morchella septimelata.</title>
        <authorList>
            <person name="Wingfield B.D."/>
            <person name="Bills G.F."/>
            <person name="Dong Y."/>
            <person name="Huang W."/>
            <person name="Nel W.J."/>
            <person name="Swalarsk-Parry B.S."/>
            <person name="Vaghefi N."/>
            <person name="Wilken P.M."/>
            <person name="An Z."/>
            <person name="de Beer Z.W."/>
            <person name="De Vos L."/>
            <person name="Chen L."/>
            <person name="Duong T.A."/>
            <person name="Gao Y."/>
            <person name="Hammerbacher A."/>
            <person name="Kikkert J.R."/>
            <person name="Li Y."/>
            <person name="Li H."/>
            <person name="Li K."/>
            <person name="Li Q."/>
            <person name="Liu X."/>
            <person name="Ma X."/>
            <person name="Naidoo K."/>
            <person name="Pethybridge S.J."/>
            <person name="Sun J."/>
            <person name="Steenkamp E.T."/>
            <person name="van der Nest M.A."/>
            <person name="van Wyk S."/>
            <person name="Wingfield M.J."/>
            <person name="Xiong C."/>
            <person name="Yue Q."/>
            <person name="Zhang X."/>
        </authorList>
    </citation>
    <scope>NUCLEOTIDE SEQUENCE [LARGE SCALE GENOMIC DNA]</scope>
    <source>
        <strain evidence="1 2">DSM 5745</strain>
    </source>
</reference>
<evidence type="ECO:0000313" key="2">
    <source>
        <dbReference type="Proteomes" id="UP000256690"/>
    </source>
</evidence>
<dbReference type="GeneID" id="38120453"/>
<dbReference type="EMBL" id="PVWQ01000015">
    <property type="protein sequence ID" value="RDW62972.1"/>
    <property type="molecule type" value="Genomic_DNA"/>
</dbReference>
<gene>
    <name evidence="1" type="ORF">DSM5745_10083</name>
</gene>
<dbReference type="RefSeq" id="XP_026599161.1">
    <property type="nucleotide sequence ID" value="XM_026752099.1"/>
</dbReference>
<name>A0A3D8QME7_9EURO</name>
<evidence type="ECO:0000313" key="1">
    <source>
        <dbReference type="EMBL" id="RDW62972.1"/>
    </source>
</evidence>
<proteinExistence type="predicted"/>
<sequence>MASHEELAALKRENEALKAALLEVQIERDKARDPSLRFEPSYEPEDQTPITWSIGYTNEMIWRAQIRDDGMNVISSKPAANLVIERWPRKKEIMIHRKIEDGHFRDHMNNILNTGQLFKFAHLKYRCFLVSLNGLAVYAPPEQPVLDMASADKQLKREIGVASDITPPTYRGKQGTFVTRRAGKPAYFKAIMPKPDDPDKDQYLFVAADGTKLNPGFIITDPEHTNKDTDFWLRLADKLRSHFGARVNTIRSEFEYLNAKWANQQKSWEWEVICRARENPSVRWPAGTTQELMKTLKYYDVISDSDTPIQDTLIPASQPPVVRPVSKRSFERLAQYVYSDTEDTYLEAGRPVPDIPEFNENFADNMERIENLFAELGYRWGDLEEDWKSG</sequence>
<protein>
    <submittedName>
        <fullName evidence="1">Uncharacterized protein</fullName>
    </submittedName>
</protein>
<dbReference type="AlphaFoldDB" id="A0A3D8QME7"/>